<comment type="caution">
    <text evidence="4">The sequence shown here is derived from an EMBL/GenBank/DDBJ whole genome shotgun (WGS) entry which is preliminary data.</text>
</comment>
<keyword evidence="2" id="KW-0012">Acyltransferase</keyword>
<accession>A0A916J3D4</accession>
<dbReference type="PANTHER" id="PTHR36837:SF5">
    <property type="entry name" value="POLY-3-HYDROXYBUTYRATE SYNTHASE"/>
    <property type="match status" value="1"/>
</dbReference>
<gene>
    <name evidence="4" type="ORF">GTOL_11735</name>
</gene>
<dbReference type="EMBL" id="CAJQUM010000001">
    <property type="protein sequence ID" value="CAG4883852.1"/>
    <property type="molecule type" value="Genomic_DNA"/>
</dbReference>
<evidence type="ECO:0000256" key="2">
    <source>
        <dbReference type="ARBA" id="ARBA00023315"/>
    </source>
</evidence>
<dbReference type="Gene3D" id="3.40.50.1820">
    <property type="entry name" value="alpha/beta hydrolase"/>
    <property type="match status" value="1"/>
</dbReference>
<proteinExistence type="predicted"/>
<reference evidence="4" key="1">
    <citation type="submission" date="2021-04" db="EMBL/GenBank/DDBJ databases">
        <authorList>
            <person name="Hornung B."/>
        </authorList>
    </citation>
    <scope>NUCLEOTIDE SEQUENCE</scope>
    <source>
        <strain evidence="4">G5G6</strain>
    </source>
</reference>
<feature type="domain" description="Poly-beta-hydroxybutyrate polymerase N-terminal" evidence="3">
    <location>
        <begin position="91"/>
        <end position="258"/>
    </location>
</feature>
<protein>
    <submittedName>
        <fullName evidence="4">Polyhydroxyalkanoic acid synthase</fullName>
    </submittedName>
</protein>
<dbReference type="GO" id="GO:0016746">
    <property type="term" value="F:acyltransferase activity"/>
    <property type="evidence" value="ECO:0007669"/>
    <property type="project" value="UniProtKB-KW"/>
</dbReference>
<dbReference type="SUPFAM" id="SSF53474">
    <property type="entry name" value="alpha/beta-Hydrolases"/>
    <property type="match status" value="1"/>
</dbReference>
<dbReference type="InterPro" id="IPR010941">
    <property type="entry name" value="PhaC_N"/>
</dbReference>
<keyword evidence="1" id="KW-0808">Transferase</keyword>
<evidence type="ECO:0000313" key="4">
    <source>
        <dbReference type="EMBL" id="CAG4883852.1"/>
    </source>
</evidence>
<dbReference type="AlphaFoldDB" id="A0A916J3D4"/>
<evidence type="ECO:0000256" key="1">
    <source>
        <dbReference type="ARBA" id="ARBA00022679"/>
    </source>
</evidence>
<dbReference type="InterPro" id="IPR051321">
    <property type="entry name" value="PHA/PHB_synthase"/>
</dbReference>
<evidence type="ECO:0000259" key="3">
    <source>
        <dbReference type="Pfam" id="PF07167"/>
    </source>
</evidence>
<dbReference type="PANTHER" id="PTHR36837">
    <property type="entry name" value="POLY(3-HYDROXYALKANOATE) POLYMERASE SUBUNIT PHAC"/>
    <property type="match status" value="1"/>
</dbReference>
<dbReference type="InterPro" id="IPR029058">
    <property type="entry name" value="AB_hydrolase_fold"/>
</dbReference>
<dbReference type="Pfam" id="PF07167">
    <property type="entry name" value="PhaC_N"/>
    <property type="match status" value="1"/>
</dbReference>
<dbReference type="GO" id="GO:0042619">
    <property type="term" value="P:poly-hydroxybutyrate biosynthetic process"/>
    <property type="evidence" value="ECO:0007669"/>
    <property type="project" value="InterPro"/>
</dbReference>
<dbReference type="Proteomes" id="UP000742786">
    <property type="component" value="Unassembled WGS sequence"/>
</dbReference>
<keyword evidence="5" id="KW-1185">Reference proteome</keyword>
<evidence type="ECO:0000313" key="5">
    <source>
        <dbReference type="Proteomes" id="UP000742786"/>
    </source>
</evidence>
<organism evidence="4 5">
    <name type="scientific">Georgfuchsia toluolica</name>
    <dbReference type="NCBI Taxonomy" id="424218"/>
    <lineage>
        <taxon>Bacteria</taxon>
        <taxon>Pseudomonadati</taxon>
        <taxon>Pseudomonadota</taxon>
        <taxon>Betaproteobacteria</taxon>
        <taxon>Nitrosomonadales</taxon>
        <taxon>Sterolibacteriaceae</taxon>
        <taxon>Georgfuchsia</taxon>
    </lineage>
</organism>
<name>A0A916J3D4_9PROT</name>
<sequence>MTNVKYPQPSDLPAALRDALRKINSRAEAHVDPIGIATPLLHAQMAWLAHPQELGEAIADFSMKMWNLQVHSWLRALGQPSPDVEKPHPDDARFTDPMWTDFATWDIVKEWYLTFTHHAQNMLYETPGLANKERRRAAFWWRKSLNALAPTNFFWTNPVAQRKALETRGESLIRGMRNFLADLEAGNVRLTNPNDFHVGKNLAITPGKVVFRNRMLEVIHYVPTQARVHTMPVVIVTPWINKFYILDLTPKKSMIKYLLDQGLDVYITSWKNPTDEYRGVTFDDYLLEGIDRIVQIARELSGADKVNAVGYCIGGAALATYMAWANLRWGEQNMPVASATFLATLVDYHHPGDIEVFLDPGTVDWLIRSMEEKGYLDGSEMAASFRLLRSNSLIWHYVVHGYLYGETPPPFDVLYWNMDTTRMPAVMHGWYLREFYLENKLIRPDALNVAGKPISLERIIQPVYAVAAEDDHIAPWRQAFRIANAVEGDKRFVLSSSGHIFGIVNPVVQPPKREFRTGSASRLDTPESWKGKATEHVGSWWPDWMDWLKPMSGTLRLAPKVDSKDYPALGDAPGTYVLEP</sequence>